<dbReference type="Pfam" id="PF12730">
    <property type="entry name" value="ABC2_membrane_4"/>
    <property type="match status" value="1"/>
</dbReference>
<feature type="transmembrane region" description="Helical" evidence="1">
    <location>
        <begin position="44"/>
        <end position="66"/>
    </location>
</feature>
<dbReference type="EMBL" id="QKRB01000010">
    <property type="protein sequence ID" value="PZD97517.1"/>
    <property type="molecule type" value="Genomic_DNA"/>
</dbReference>
<feature type="transmembrane region" description="Helical" evidence="1">
    <location>
        <begin position="133"/>
        <end position="158"/>
    </location>
</feature>
<feature type="transmembrane region" description="Helical" evidence="1">
    <location>
        <begin position="230"/>
        <end position="250"/>
    </location>
</feature>
<evidence type="ECO:0000256" key="1">
    <source>
        <dbReference type="SAM" id="Phobius"/>
    </source>
</evidence>
<keyword evidence="3" id="KW-1185">Reference proteome</keyword>
<feature type="transmembrane region" description="Helical" evidence="1">
    <location>
        <begin position="178"/>
        <end position="198"/>
    </location>
</feature>
<comment type="caution">
    <text evidence="2">The sequence shown here is derived from an EMBL/GenBank/DDBJ whole genome shotgun (WGS) entry which is preliminary data.</text>
</comment>
<proteinExistence type="predicted"/>
<evidence type="ECO:0000313" key="2">
    <source>
        <dbReference type="EMBL" id="PZD97517.1"/>
    </source>
</evidence>
<sequence length="259" mass="28629">MMCRSCRSTGVTIRWRNTSSISSKGVEVMWHLIRLELKKGRLTGYIWGSLIAYGVIASLLMLIYFVEGIEGADPVFQSYPDMLFLIDVLIRATFIIYASVLLSKLMINEFRDKTIGLLFAYPINRKKLIAAKLLIVFTWTFLNVIIANLLIDALLILVNSQTGYVTGPLTGELLMEHGINVLMQAFGAAGMSLLPLVLGMRKKSVSATIASSIFIVMIVCSHNLGFSLSSIIAIPLSLAALGIFLTYLSFRNIHQMDVG</sequence>
<name>A0A2W1M1I6_9BACL</name>
<keyword evidence="1" id="KW-0812">Transmembrane</keyword>
<feature type="transmembrane region" description="Helical" evidence="1">
    <location>
        <begin position="205"/>
        <end position="224"/>
    </location>
</feature>
<keyword evidence="1" id="KW-1133">Transmembrane helix</keyword>
<dbReference type="OrthoDB" id="9784784at2"/>
<evidence type="ECO:0000313" key="3">
    <source>
        <dbReference type="Proteomes" id="UP000249522"/>
    </source>
</evidence>
<accession>A0A2W1M1I6</accession>
<gene>
    <name evidence="2" type="ORF">DNH61_01170</name>
</gene>
<organism evidence="2 3">
    <name type="scientific">Paenibacillus sambharensis</name>
    <dbReference type="NCBI Taxonomy" id="1803190"/>
    <lineage>
        <taxon>Bacteria</taxon>
        <taxon>Bacillati</taxon>
        <taxon>Bacillota</taxon>
        <taxon>Bacilli</taxon>
        <taxon>Bacillales</taxon>
        <taxon>Paenibacillaceae</taxon>
        <taxon>Paenibacillus</taxon>
    </lineage>
</organism>
<protein>
    <submittedName>
        <fullName evidence="2">ABC transporter permease</fullName>
    </submittedName>
</protein>
<reference evidence="2 3" key="1">
    <citation type="submission" date="2018-06" db="EMBL/GenBank/DDBJ databases">
        <title>Paenibacillus imtechensis sp. nov.</title>
        <authorList>
            <person name="Pinnaka A.K."/>
            <person name="Singh H."/>
            <person name="Kaur M."/>
        </authorList>
    </citation>
    <scope>NUCLEOTIDE SEQUENCE [LARGE SCALE GENOMIC DNA]</scope>
    <source>
        <strain evidence="2 3">SMB1</strain>
    </source>
</reference>
<dbReference type="Proteomes" id="UP000249522">
    <property type="component" value="Unassembled WGS sequence"/>
</dbReference>
<feature type="transmembrane region" description="Helical" evidence="1">
    <location>
        <begin position="82"/>
        <end position="103"/>
    </location>
</feature>
<dbReference type="AlphaFoldDB" id="A0A2W1M1I6"/>
<keyword evidence="1" id="KW-0472">Membrane</keyword>